<comment type="caution">
    <text evidence="6">The sequence shown here is derived from an EMBL/GenBank/DDBJ whole genome shotgun (WGS) entry which is preliminary data.</text>
</comment>
<evidence type="ECO:0000256" key="5">
    <source>
        <dbReference type="SAM" id="Phobius"/>
    </source>
</evidence>
<evidence type="ECO:0000313" key="6">
    <source>
        <dbReference type="EMBL" id="KGI80435.1"/>
    </source>
</evidence>
<evidence type="ECO:0000256" key="1">
    <source>
        <dbReference type="ARBA" id="ARBA00004167"/>
    </source>
</evidence>
<evidence type="ECO:0000256" key="3">
    <source>
        <dbReference type="ARBA" id="ARBA00022989"/>
    </source>
</evidence>
<comment type="subcellular location">
    <subcellularLocation>
        <location evidence="1">Membrane</location>
        <topology evidence="1">Single-pass membrane protein</topology>
    </subcellularLocation>
</comment>
<dbReference type="Proteomes" id="UP000029737">
    <property type="component" value="Unassembled WGS sequence"/>
</dbReference>
<evidence type="ECO:0000256" key="4">
    <source>
        <dbReference type="ARBA" id="ARBA00023136"/>
    </source>
</evidence>
<dbReference type="EMBL" id="JPMV01000032">
    <property type="protein sequence ID" value="KGI80435.1"/>
    <property type="molecule type" value="Genomic_DNA"/>
</dbReference>
<reference evidence="6 7" key="1">
    <citation type="journal article" date="2014" name="PLoS ONE">
        <title>Identification and Characterization of a New Erythromycin Biosynthetic Gene Cluster in Actinopolyspora erythraea YIM90600, a Novel Erythronolide-Producing Halophilic Actinomycete Isolated from Salt Field.</title>
        <authorList>
            <person name="Chen D."/>
            <person name="Feng J."/>
            <person name="Huang L."/>
            <person name="Zhang Q."/>
            <person name="Wu J."/>
            <person name="Zhu X."/>
            <person name="Duan Y."/>
            <person name="Xu Z."/>
        </authorList>
    </citation>
    <scope>NUCLEOTIDE SEQUENCE [LARGE SCALE GENOMIC DNA]</scope>
    <source>
        <strain evidence="6 7">YIM90600</strain>
    </source>
</reference>
<dbReference type="Pfam" id="PF04228">
    <property type="entry name" value="Zn_peptidase"/>
    <property type="match status" value="1"/>
</dbReference>
<gene>
    <name evidence="6" type="ORF">IL38_17205</name>
</gene>
<sequence>MFRRRRGGAVPDPWEHDRATGNSPWAILGVLGVVFLVVLLAVVAEPGKLLVGGDDGSEATAVPEVHDGVPEPGFEPTALLEHNPLNSESAPLGGADCELPELVESADRMRAYYEAGVRCLNGLWRPVVVRADMKWAPPEVSLSARTDDCRDSEERTRPTAFYCDGTIHLPREWVLSDLGTQQPAHLMLLAHEYGHHVQQRTGMLRASTARQNEYEIRSPEWLRVSRRLELQADCYSGMFMAAAAEGGTLRDRVARRYASATGSTELADTHGSPRNQQDWKLAGFRQRNVAACDTWSAPADRVR</sequence>
<keyword evidence="4 5" id="KW-0472">Membrane</keyword>
<name>A0ABR4X1C7_9ACTN</name>
<keyword evidence="7" id="KW-1185">Reference proteome</keyword>
<evidence type="ECO:0000256" key="2">
    <source>
        <dbReference type="ARBA" id="ARBA00022692"/>
    </source>
</evidence>
<evidence type="ECO:0000313" key="7">
    <source>
        <dbReference type="Proteomes" id="UP000029737"/>
    </source>
</evidence>
<accession>A0ABR4X1C7</accession>
<dbReference type="PANTHER" id="PTHR30168:SF0">
    <property type="entry name" value="INNER MEMBRANE PROTEIN"/>
    <property type="match status" value="1"/>
</dbReference>
<protein>
    <recommendedName>
        <fullName evidence="8">Metalloprotease</fullName>
    </recommendedName>
</protein>
<dbReference type="RefSeq" id="WP_043575641.1">
    <property type="nucleotide sequence ID" value="NZ_CP022752.1"/>
</dbReference>
<dbReference type="PANTHER" id="PTHR30168">
    <property type="entry name" value="PUTATIVE MEMBRANE PROTEIN YPFJ"/>
    <property type="match status" value="1"/>
</dbReference>
<proteinExistence type="predicted"/>
<keyword evidence="2 5" id="KW-0812">Transmembrane</keyword>
<dbReference type="InterPro" id="IPR007343">
    <property type="entry name" value="Uncharacterised_pept_Zn_put"/>
</dbReference>
<evidence type="ECO:0008006" key="8">
    <source>
        <dbReference type="Google" id="ProtNLM"/>
    </source>
</evidence>
<keyword evidence="3 5" id="KW-1133">Transmembrane helix</keyword>
<organism evidence="6 7">
    <name type="scientific">Actinopolyspora erythraea</name>
    <dbReference type="NCBI Taxonomy" id="414996"/>
    <lineage>
        <taxon>Bacteria</taxon>
        <taxon>Bacillati</taxon>
        <taxon>Actinomycetota</taxon>
        <taxon>Actinomycetes</taxon>
        <taxon>Actinopolysporales</taxon>
        <taxon>Actinopolysporaceae</taxon>
        <taxon>Actinopolyspora</taxon>
    </lineage>
</organism>
<feature type="transmembrane region" description="Helical" evidence="5">
    <location>
        <begin position="25"/>
        <end position="44"/>
    </location>
</feature>